<dbReference type="PROSITE" id="PS51201">
    <property type="entry name" value="RCK_N"/>
    <property type="match status" value="1"/>
</dbReference>
<organism evidence="2 3">
    <name type="scientific">Christiangramia crocea</name>
    <dbReference type="NCBI Taxonomy" id="2904124"/>
    <lineage>
        <taxon>Bacteria</taxon>
        <taxon>Pseudomonadati</taxon>
        <taxon>Bacteroidota</taxon>
        <taxon>Flavobacteriia</taxon>
        <taxon>Flavobacteriales</taxon>
        <taxon>Flavobacteriaceae</taxon>
        <taxon>Christiangramia</taxon>
    </lineage>
</organism>
<feature type="domain" description="RCK N-terminal" evidence="1">
    <location>
        <begin position="1"/>
        <end position="117"/>
    </location>
</feature>
<gene>
    <name evidence="2" type="ORF">LU635_05405</name>
</gene>
<dbReference type="RefSeq" id="WP_240096998.1">
    <property type="nucleotide sequence ID" value="NZ_JAJSON010000014.1"/>
</dbReference>
<dbReference type="Pfam" id="PF02254">
    <property type="entry name" value="TrkA_N"/>
    <property type="match status" value="1"/>
</dbReference>
<dbReference type="EMBL" id="JAJSON010000014">
    <property type="protein sequence ID" value="MCG9971068.1"/>
    <property type="molecule type" value="Genomic_DNA"/>
</dbReference>
<name>A0A9X1UXC7_9FLAO</name>
<dbReference type="InterPro" id="IPR036291">
    <property type="entry name" value="NAD(P)-bd_dom_sf"/>
</dbReference>
<dbReference type="Gene3D" id="3.40.50.720">
    <property type="entry name" value="NAD(P)-binding Rossmann-like Domain"/>
    <property type="match status" value="1"/>
</dbReference>
<dbReference type="InterPro" id="IPR003148">
    <property type="entry name" value="RCK_N"/>
</dbReference>
<dbReference type="AlphaFoldDB" id="A0A9X1UXC7"/>
<evidence type="ECO:0000259" key="1">
    <source>
        <dbReference type="PROSITE" id="PS51201"/>
    </source>
</evidence>
<dbReference type="GO" id="GO:0006813">
    <property type="term" value="P:potassium ion transport"/>
    <property type="evidence" value="ECO:0007669"/>
    <property type="project" value="InterPro"/>
</dbReference>
<protein>
    <submittedName>
        <fullName evidence="2">TrkA family potassium uptake protein</fullName>
    </submittedName>
</protein>
<dbReference type="InterPro" id="IPR036721">
    <property type="entry name" value="RCK_C_sf"/>
</dbReference>
<reference evidence="2" key="1">
    <citation type="submission" date="2021-12" db="EMBL/GenBank/DDBJ databases">
        <title>Description of Gramella crocea sp. nov., a new bacterium isolated from activated sludge.</title>
        <authorList>
            <person name="Zhang X."/>
        </authorList>
    </citation>
    <scope>NUCLEOTIDE SEQUENCE</scope>
    <source>
        <strain evidence="2">YB25</strain>
    </source>
</reference>
<proteinExistence type="predicted"/>
<dbReference type="PANTHER" id="PTHR43833">
    <property type="entry name" value="POTASSIUM CHANNEL PROTEIN 2-RELATED-RELATED"/>
    <property type="match status" value="1"/>
</dbReference>
<dbReference type="PANTHER" id="PTHR43833:SF7">
    <property type="entry name" value="KTR SYSTEM POTASSIUM UPTAKE PROTEIN C"/>
    <property type="match status" value="1"/>
</dbReference>
<dbReference type="SUPFAM" id="SSF51735">
    <property type="entry name" value="NAD(P)-binding Rossmann-fold domains"/>
    <property type="match status" value="1"/>
</dbReference>
<evidence type="ECO:0000313" key="2">
    <source>
        <dbReference type="EMBL" id="MCG9971068.1"/>
    </source>
</evidence>
<comment type="caution">
    <text evidence="2">The sequence shown here is derived from an EMBL/GenBank/DDBJ whole genome shotgun (WGS) entry which is preliminary data.</text>
</comment>
<dbReference type="SUPFAM" id="SSF116726">
    <property type="entry name" value="TrkA C-terminal domain-like"/>
    <property type="match status" value="1"/>
</dbReference>
<sequence length="235" mass="26387">MKYIIIGLGKFGSSLGEKLTEMGNEVIGVDIRMSKIESIKEKLTHAINLDATDPEAVGNLPLQDADVVIIAIGEDTGSNIMAAALMKKKHVKRIIGRVVDPLQNTVLEAMGINEIIHPEEETAERWAKRLNLEGVIDSFELDGNYSIVETRIPKEYHDKTIQELGIKDEFNIIVLTTMEVSQEKNEMGVDKDRTTVQGIARADTKLYKDDIMVLYGNNKDIKKLLDHHRKFKEGM</sequence>
<dbReference type="Proteomes" id="UP001139344">
    <property type="component" value="Unassembled WGS sequence"/>
</dbReference>
<dbReference type="InterPro" id="IPR050721">
    <property type="entry name" value="Trk_Ktr_HKT_K-transport"/>
</dbReference>
<evidence type="ECO:0000313" key="3">
    <source>
        <dbReference type="Proteomes" id="UP001139344"/>
    </source>
</evidence>
<dbReference type="Gene3D" id="3.30.70.1450">
    <property type="entry name" value="Regulator of K+ conductance, C-terminal domain"/>
    <property type="match status" value="1"/>
</dbReference>
<accession>A0A9X1UXC7</accession>
<keyword evidence="3" id="KW-1185">Reference proteome</keyword>